<dbReference type="CDD" id="cd03811">
    <property type="entry name" value="GT4_GT28_WabH-like"/>
    <property type="match status" value="1"/>
</dbReference>
<feature type="transmembrane region" description="Helical" evidence="1">
    <location>
        <begin position="93"/>
        <end position="118"/>
    </location>
</feature>
<comment type="caution">
    <text evidence="4">The sequence shown here is derived from an EMBL/GenBank/DDBJ whole genome shotgun (WGS) entry which is preliminary data.</text>
</comment>
<keyword evidence="1" id="KW-0812">Transmembrane</keyword>
<name>A0A1G2CX14_9BACT</name>
<dbReference type="EMBL" id="MHLI01000006">
    <property type="protein sequence ID" value="OGZ05827.1"/>
    <property type="molecule type" value="Genomic_DNA"/>
</dbReference>
<sequence length="388" mass="44371">MQQKKIKILFAINCMNIGGAPSVVFAQIKYLDKEKFEPHLLMLYPSKEANFLKQLDFLPKEHIIQFKLCNRSIFDISTLRNIYRYLRRERFDVVYTHLFLANFLVRMLAIIARVPIILSFEHSTYFNKSSWQIIADRILAKWTDRIVVSTQEVADFTSTQEYLPGELFSVIRNPVTIPVQTLVDENELWDLTGFDRGGVLFLTIGRFSEEKGQHILLEAAMRVHVLNPKSKFLIVGHGPQEGILRGLVSKNNMDEYFRILHMPERAKEFLYIADWFVLPSLREGQSIVVEEAMLAGVPVITSALPGMGQVVTAGENGFLVETGNVESLQSALSCVLNEGLDRKNFSDKALLTAEKLLNTDDRMRRFESLLLSLYADKKRSAVNFSKTQ</sequence>
<proteinExistence type="predicted"/>
<gene>
    <name evidence="4" type="ORF">A2845_03415</name>
</gene>
<evidence type="ECO:0000256" key="1">
    <source>
        <dbReference type="SAM" id="Phobius"/>
    </source>
</evidence>
<dbReference type="InterPro" id="IPR001296">
    <property type="entry name" value="Glyco_trans_1"/>
</dbReference>
<accession>A0A1G2CX14</accession>
<feature type="domain" description="Glycosyl transferase family 1" evidence="2">
    <location>
        <begin position="197"/>
        <end position="349"/>
    </location>
</feature>
<feature type="domain" description="Glycosyltransferase subfamily 4-like N-terminal" evidence="3">
    <location>
        <begin position="17"/>
        <end position="175"/>
    </location>
</feature>
<keyword evidence="1" id="KW-1133">Transmembrane helix</keyword>
<dbReference type="SUPFAM" id="SSF53756">
    <property type="entry name" value="UDP-Glycosyltransferase/glycogen phosphorylase"/>
    <property type="match status" value="1"/>
</dbReference>
<evidence type="ECO:0000259" key="2">
    <source>
        <dbReference type="Pfam" id="PF00534"/>
    </source>
</evidence>
<dbReference type="Pfam" id="PF13439">
    <property type="entry name" value="Glyco_transf_4"/>
    <property type="match status" value="1"/>
</dbReference>
<dbReference type="PANTHER" id="PTHR12526">
    <property type="entry name" value="GLYCOSYLTRANSFERASE"/>
    <property type="match status" value="1"/>
</dbReference>
<dbReference type="Gene3D" id="3.40.50.2000">
    <property type="entry name" value="Glycogen Phosphorylase B"/>
    <property type="match status" value="2"/>
</dbReference>
<dbReference type="AlphaFoldDB" id="A0A1G2CX14"/>
<reference evidence="4 5" key="1">
    <citation type="journal article" date="2016" name="Nat. Commun.">
        <title>Thousands of microbial genomes shed light on interconnected biogeochemical processes in an aquifer system.</title>
        <authorList>
            <person name="Anantharaman K."/>
            <person name="Brown C.T."/>
            <person name="Hug L.A."/>
            <person name="Sharon I."/>
            <person name="Castelle C.J."/>
            <person name="Probst A.J."/>
            <person name="Thomas B.C."/>
            <person name="Singh A."/>
            <person name="Wilkins M.J."/>
            <person name="Karaoz U."/>
            <person name="Brodie E.L."/>
            <person name="Williams K.H."/>
            <person name="Hubbard S.S."/>
            <person name="Banfield J.F."/>
        </authorList>
    </citation>
    <scope>NUCLEOTIDE SEQUENCE [LARGE SCALE GENOMIC DNA]</scope>
</reference>
<organism evidence="4 5">
    <name type="scientific">Candidatus Lloydbacteria bacterium RIFCSPHIGHO2_01_FULL_49_22</name>
    <dbReference type="NCBI Taxonomy" id="1798658"/>
    <lineage>
        <taxon>Bacteria</taxon>
        <taxon>Candidatus Lloydiibacteriota</taxon>
    </lineage>
</organism>
<evidence type="ECO:0000259" key="3">
    <source>
        <dbReference type="Pfam" id="PF13439"/>
    </source>
</evidence>
<evidence type="ECO:0000313" key="4">
    <source>
        <dbReference type="EMBL" id="OGZ05827.1"/>
    </source>
</evidence>
<dbReference type="Pfam" id="PF00534">
    <property type="entry name" value="Glycos_transf_1"/>
    <property type="match status" value="1"/>
</dbReference>
<evidence type="ECO:0000313" key="5">
    <source>
        <dbReference type="Proteomes" id="UP000177122"/>
    </source>
</evidence>
<evidence type="ECO:0008006" key="6">
    <source>
        <dbReference type="Google" id="ProtNLM"/>
    </source>
</evidence>
<dbReference type="InterPro" id="IPR028098">
    <property type="entry name" value="Glyco_trans_4-like_N"/>
</dbReference>
<dbReference type="PANTHER" id="PTHR12526:SF630">
    <property type="entry name" value="GLYCOSYLTRANSFERASE"/>
    <property type="match status" value="1"/>
</dbReference>
<protein>
    <recommendedName>
        <fullName evidence="6">Glycosyl transferase family 1 domain-containing protein</fullName>
    </recommendedName>
</protein>
<dbReference type="Proteomes" id="UP000177122">
    <property type="component" value="Unassembled WGS sequence"/>
</dbReference>
<keyword evidence="1" id="KW-0472">Membrane</keyword>
<dbReference type="GO" id="GO:0016757">
    <property type="term" value="F:glycosyltransferase activity"/>
    <property type="evidence" value="ECO:0007669"/>
    <property type="project" value="InterPro"/>
</dbReference>